<dbReference type="SUPFAM" id="SSF51182">
    <property type="entry name" value="RmlC-like cupins"/>
    <property type="match status" value="1"/>
</dbReference>
<proteinExistence type="predicted"/>
<protein>
    <submittedName>
        <fullName evidence="2">dTDP-4-dehydrorhamnose 3,5-epimerase</fullName>
    </submittedName>
</protein>
<dbReference type="AlphaFoldDB" id="A0A4R2RB01"/>
<dbReference type="EMBL" id="SLXT01000036">
    <property type="protein sequence ID" value="TCP60492.1"/>
    <property type="molecule type" value="Genomic_DNA"/>
</dbReference>
<dbReference type="Gene3D" id="2.60.120.10">
    <property type="entry name" value="Jelly Rolls"/>
    <property type="match status" value="1"/>
</dbReference>
<keyword evidence="3" id="KW-1185">Reference proteome</keyword>
<organism evidence="2 3">
    <name type="scientific">Heliophilum fasciatum</name>
    <dbReference type="NCBI Taxonomy" id="35700"/>
    <lineage>
        <taxon>Bacteria</taxon>
        <taxon>Bacillati</taxon>
        <taxon>Bacillota</taxon>
        <taxon>Clostridia</taxon>
        <taxon>Eubacteriales</taxon>
        <taxon>Heliobacteriaceae</taxon>
        <taxon>Heliophilum</taxon>
    </lineage>
</organism>
<feature type="domain" description="Capsular polysaccharide assembling protein CapF C-terminal" evidence="1">
    <location>
        <begin position="14"/>
        <end position="129"/>
    </location>
</feature>
<comment type="caution">
    <text evidence="2">The sequence shown here is derived from an EMBL/GenBank/DDBJ whole genome shotgun (WGS) entry which is preliminary data.</text>
</comment>
<reference evidence="2 3" key="1">
    <citation type="submission" date="2019-03" db="EMBL/GenBank/DDBJ databases">
        <title>Genomic Encyclopedia of Type Strains, Phase IV (KMG-IV): sequencing the most valuable type-strain genomes for metagenomic binning, comparative biology and taxonomic classification.</title>
        <authorList>
            <person name="Goeker M."/>
        </authorList>
    </citation>
    <scope>NUCLEOTIDE SEQUENCE [LARGE SCALE GENOMIC DNA]</scope>
    <source>
        <strain evidence="2 3">DSM 11170</strain>
    </source>
</reference>
<evidence type="ECO:0000313" key="2">
    <source>
        <dbReference type="EMBL" id="TCP60492.1"/>
    </source>
</evidence>
<gene>
    <name evidence="2" type="ORF">EDD73_13620</name>
</gene>
<dbReference type="RefSeq" id="WP_131920751.1">
    <property type="nucleotide sequence ID" value="NZ_JAOQNU010000036.1"/>
</dbReference>
<dbReference type="InterPro" id="IPR011051">
    <property type="entry name" value="RmlC_Cupin_sf"/>
</dbReference>
<dbReference type="Pfam" id="PF14667">
    <property type="entry name" value="Polysacc_synt_C"/>
    <property type="match status" value="1"/>
</dbReference>
<name>A0A4R2RB01_9FIRM</name>
<evidence type="ECO:0000259" key="1">
    <source>
        <dbReference type="Pfam" id="PF14667"/>
    </source>
</evidence>
<dbReference type="InterPro" id="IPR029303">
    <property type="entry name" value="CapF_C"/>
</dbReference>
<evidence type="ECO:0000313" key="3">
    <source>
        <dbReference type="Proteomes" id="UP000294813"/>
    </source>
</evidence>
<sequence length="135" mass="15461">MEKGFEFLSIQPFEDKRGSLKKIVMKSQLHENEHIEEVYVLYSEKESVRGNHYHKKTIEFFTVVSGIAKVALQNLTTGEKEERSISASDNLVMKVPPYVVHGFKNEGDQPLIILALSSKEYNRLDTDTFAVNILE</sequence>
<accession>A0A4R2RB01</accession>
<dbReference type="Proteomes" id="UP000294813">
    <property type="component" value="Unassembled WGS sequence"/>
</dbReference>
<dbReference type="OrthoDB" id="9800680at2"/>
<dbReference type="InterPro" id="IPR014710">
    <property type="entry name" value="RmlC-like_jellyroll"/>
</dbReference>